<feature type="transmembrane region" description="Helical" evidence="1">
    <location>
        <begin position="195"/>
        <end position="212"/>
    </location>
</feature>
<evidence type="ECO:0000313" key="2">
    <source>
        <dbReference type="EMBL" id="MCU6794662.1"/>
    </source>
</evidence>
<proteinExistence type="predicted"/>
<feature type="transmembrane region" description="Helical" evidence="1">
    <location>
        <begin position="58"/>
        <end position="77"/>
    </location>
</feature>
<protein>
    <submittedName>
        <fullName evidence="2">Uncharacterized protein</fullName>
    </submittedName>
</protein>
<reference evidence="2 3" key="1">
    <citation type="submission" date="2022-09" db="EMBL/GenBank/DDBJ databases">
        <authorList>
            <person name="Han X.L."/>
            <person name="Wang Q."/>
            <person name="Lu T."/>
        </authorList>
    </citation>
    <scope>NUCLEOTIDE SEQUENCE [LARGE SCALE GENOMIC DNA]</scope>
    <source>
        <strain evidence="2 3">WQ 127069</strain>
    </source>
</reference>
<feature type="transmembrane region" description="Helical" evidence="1">
    <location>
        <begin position="6"/>
        <end position="27"/>
    </location>
</feature>
<keyword evidence="1" id="KW-1133">Transmembrane helix</keyword>
<keyword evidence="1" id="KW-0472">Membrane</keyword>
<evidence type="ECO:0000256" key="1">
    <source>
        <dbReference type="SAM" id="Phobius"/>
    </source>
</evidence>
<gene>
    <name evidence="2" type="ORF">OB236_21360</name>
</gene>
<dbReference type="Proteomes" id="UP001652445">
    <property type="component" value="Unassembled WGS sequence"/>
</dbReference>
<feature type="transmembrane region" description="Helical" evidence="1">
    <location>
        <begin position="34"/>
        <end position="52"/>
    </location>
</feature>
<organism evidence="2 3">
    <name type="scientific">Paenibacillus baimaensis</name>
    <dbReference type="NCBI Taxonomy" id="2982185"/>
    <lineage>
        <taxon>Bacteria</taxon>
        <taxon>Bacillati</taxon>
        <taxon>Bacillota</taxon>
        <taxon>Bacilli</taxon>
        <taxon>Bacillales</taxon>
        <taxon>Paenibacillaceae</taxon>
        <taxon>Paenibacillus</taxon>
    </lineage>
</organism>
<comment type="caution">
    <text evidence="2">The sequence shown here is derived from an EMBL/GenBank/DDBJ whole genome shotgun (WGS) entry which is preliminary data.</text>
</comment>
<feature type="transmembrane region" description="Helical" evidence="1">
    <location>
        <begin position="84"/>
        <end position="102"/>
    </location>
</feature>
<feature type="transmembrane region" description="Helical" evidence="1">
    <location>
        <begin position="122"/>
        <end position="141"/>
    </location>
</feature>
<feature type="transmembrane region" description="Helical" evidence="1">
    <location>
        <begin position="168"/>
        <end position="189"/>
    </location>
</feature>
<dbReference type="RefSeq" id="WP_262685776.1">
    <property type="nucleotide sequence ID" value="NZ_JAOQIO010000084.1"/>
</dbReference>
<keyword evidence="3" id="KW-1185">Reference proteome</keyword>
<keyword evidence="1" id="KW-0812">Transmembrane</keyword>
<dbReference type="EMBL" id="JAOQIO010000084">
    <property type="protein sequence ID" value="MCU6794662.1"/>
    <property type="molecule type" value="Genomic_DNA"/>
</dbReference>
<accession>A0ABT2UJ70</accession>
<evidence type="ECO:0000313" key="3">
    <source>
        <dbReference type="Proteomes" id="UP001652445"/>
    </source>
</evidence>
<sequence>MAIEQIPDYFIHFLAWPTFFMLALALFRIRLKQYVIPIIVSTCIMAPTAALLQSSELIYLITIIQPLVFLFCLMTVFHFKFIHSIIMIGLVFIYDAFVEYGYNIVVAQFNYEQFMLITQNEYIMQGFWVTFINCLTVYILTKSRWGFTFISPRSSKIRSETLIIQSKLYVSAMIFIFPFSMIGLCIFLWKEMFLVVLSVASLLIAIVLHYCYKRELLD</sequence>
<name>A0ABT2UJ70_9BACL</name>